<feature type="region of interest" description="Disordered" evidence="1">
    <location>
        <begin position="376"/>
        <end position="468"/>
    </location>
</feature>
<feature type="compositionally biased region" description="Pro residues" evidence="1">
    <location>
        <begin position="439"/>
        <end position="453"/>
    </location>
</feature>
<keyword evidence="3" id="KW-1185">Reference proteome</keyword>
<reference evidence="2" key="1">
    <citation type="submission" date="2023-03" db="EMBL/GenBank/DDBJ databases">
        <title>Mating type loci evolution in Malassezia.</title>
        <authorList>
            <person name="Coelho M.A."/>
        </authorList>
    </citation>
    <scope>NUCLEOTIDE SEQUENCE</scope>
    <source>
        <strain evidence="2">CBS 12830</strain>
    </source>
</reference>
<feature type="compositionally biased region" description="Low complexity" evidence="1">
    <location>
        <begin position="519"/>
        <end position="534"/>
    </location>
</feature>
<feature type="compositionally biased region" description="Pro residues" evidence="1">
    <location>
        <begin position="612"/>
        <end position="638"/>
    </location>
</feature>
<feature type="compositionally biased region" description="Basic and acidic residues" evidence="1">
    <location>
        <begin position="1152"/>
        <end position="1204"/>
    </location>
</feature>
<feature type="region of interest" description="Disordered" evidence="1">
    <location>
        <begin position="277"/>
        <end position="302"/>
    </location>
</feature>
<dbReference type="EMBL" id="CP119907">
    <property type="protein sequence ID" value="WFD24834.1"/>
    <property type="molecule type" value="Genomic_DNA"/>
</dbReference>
<evidence type="ECO:0000313" key="2">
    <source>
        <dbReference type="EMBL" id="WFD24834.1"/>
    </source>
</evidence>
<evidence type="ECO:0000256" key="1">
    <source>
        <dbReference type="SAM" id="MobiDB-lite"/>
    </source>
</evidence>
<feature type="compositionally biased region" description="Polar residues" evidence="1">
    <location>
        <begin position="1235"/>
        <end position="1244"/>
    </location>
</feature>
<accession>A0AAF0J0E5</accession>
<feature type="compositionally biased region" description="Low complexity" evidence="1">
    <location>
        <begin position="1075"/>
        <end position="1104"/>
    </location>
</feature>
<dbReference type="Proteomes" id="UP001214415">
    <property type="component" value="Chromosome 8"/>
</dbReference>
<feature type="compositionally biased region" description="Low complexity" evidence="1">
    <location>
        <begin position="278"/>
        <end position="292"/>
    </location>
</feature>
<sequence length="1285" mass="138479">MSSQSVAPPSPQLDAMMNPPEAEAPASRSSRRSFRARMSDTIQRARGRSASPARPEHQDVEAPASPSKGLRVSKLLRRSFDMARSTSPGPGTSRNQDVVYSYNAPPLEVPDLPDWQLYDGTSVSQDLDKMMAQKETLAPPPPAEPLPPLQPPHMAAHMHFQPGQVISSPAMQPMLPASEEAPPPAPVPPADEVPWSMPPGEMPLFGQTRQRSRTPRESVGTLPAASFHRRPSSPVSPALMDAGRYESDIVDAYANEPPLPPVPTDETADNTVIEHESAAAMEPAAPSEAGSAWRTYDSDDEELDQGRAGRLYRQRHADSDGPGPSRAASLQSHSSEHSEAKQQRILSAMQKAPEGAGLTDLMNRVVNPERQSWFQGLWSRQSSRSSNASGKASQRSASTGDGVIFRGADASPSIYSNDERFSDRGSLLDPPDMDAAPAPSEPEPEPASVPTPRPSSRASHEPPAVQEVEEPAPYTGWEHHPDAQWHGQYAETWQDPNGTYYEGYDAQAAWYGADGQWHDPNAQWQDPQAQWQDPQAQWQDPNAQWHDPQGQWHMAGQPLTVQSSHIADVSCHGPHEWEAPKQGWHHPNWRSAECDSDVYTRPHQVRRKAPPGLQPAPAPVSAPSPRRNPPPGPEPIPASAPIQSQGAAQIMPPIDEDDETIFNEEGQRLKPDGFGGFTVINDTPHEAPASPPAASPPAASPPAASPPAASPPAASPPVASPKAPPMASVGTSASPRRPRSELIVQRPRPSHVEPPRPRSSMPVTTPPKSKDSPFHIAPEVYTTPQSLQSTRGRMTWTPEMAEAAAKYIQTMTASASQSLLHDAEPGTSMSAVPGAPERLPPPKSAPEMPAASLPASQSVVEQLQNQGVQVVLEAGDGVELTHLPLQQALQEMMVRFYFFERHSVPLLRELDKRLIALEHWAELPADGPSEPPAWNREAVGRMTSEVRREVRMLMHGTKMLHESRLQVQELAQEASPLKKRKRPVSAVLPDKRHASVSTMASSRVCSGDSASSQATTVMRPLPEPPAALPRSPQPRSGPRPCPPTPTRTPHASRGPMDLEEVPSEVESTLTDVPVPEAATAEAASEAPAPETDAPAERAAPASEPTMLAPESEPTRAPSPPAVVPVQRARSVLLASLQRADERTRTPTPGPETMKENEESVPAKESEVPAKESEAPAKESEAPAKESEAPAKESEAPAKESEEPSRAPLSSVGNTPAPSGGGLRARAQKYLDRVEQSASPGSETPENVAPKRSNSFQPSALSESLRRRMAKFEQAGLEAQPSGLHM</sequence>
<feature type="compositionally biased region" description="Polar residues" evidence="1">
    <location>
        <begin position="1251"/>
        <end position="1261"/>
    </location>
</feature>
<feature type="region of interest" description="Disordered" evidence="1">
    <location>
        <begin position="603"/>
        <end position="778"/>
    </location>
</feature>
<proteinExistence type="predicted"/>
<feature type="compositionally biased region" description="Polar residues" evidence="1">
    <location>
        <begin position="84"/>
        <end position="98"/>
    </location>
</feature>
<feature type="compositionally biased region" description="Low complexity" evidence="1">
    <location>
        <begin position="379"/>
        <end position="394"/>
    </location>
</feature>
<feature type="region of interest" description="Disordered" evidence="1">
    <location>
        <begin position="823"/>
        <end position="855"/>
    </location>
</feature>
<feature type="compositionally biased region" description="Pro residues" evidence="1">
    <location>
        <begin position="1021"/>
        <end position="1046"/>
    </location>
</feature>
<evidence type="ECO:0000313" key="3">
    <source>
        <dbReference type="Proteomes" id="UP001214415"/>
    </source>
</evidence>
<feature type="region of interest" description="Disordered" evidence="1">
    <location>
        <begin position="972"/>
        <end position="1285"/>
    </location>
</feature>
<protein>
    <submittedName>
        <fullName evidence="2">Uncharacterized protein</fullName>
    </submittedName>
</protein>
<feature type="compositionally biased region" description="Polar residues" evidence="1">
    <location>
        <begin position="995"/>
        <end position="1016"/>
    </location>
</feature>
<gene>
    <name evidence="2" type="ORF">MEQU1_003540</name>
</gene>
<feature type="compositionally biased region" description="Low complexity" evidence="1">
    <location>
        <begin position="429"/>
        <end position="438"/>
    </location>
</feature>
<feature type="region of interest" description="Disordered" evidence="1">
    <location>
        <begin position="207"/>
        <end position="239"/>
    </location>
</feature>
<feature type="compositionally biased region" description="Low complexity" evidence="1">
    <location>
        <begin position="19"/>
        <end position="28"/>
    </location>
</feature>
<name>A0AAF0J0E5_9BASI</name>
<feature type="region of interest" description="Disordered" evidence="1">
    <location>
        <begin position="514"/>
        <end position="534"/>
    </location>
</feature>
<feature type="region of interest" description="Disordered" evidence="1">
    <location>
        <begin position="1"/>
        <end position="145"/>
    </location>
</feature>
<feature type="compositionally biased region" description="Pro residues" evidence="1">
    <location>
        <begin position="689"/>
        <end position="724"/>
    </location>
</feature>
<feature type="region of interest" description="Disordered" evidence="1">
    <location>
        <begin position="314"/>
        <end position="344"/>
    </location>
</feature>
<organism evidence="2 3">
    <name type="scientific">Malassezia equina</name>
    <dbReference type="NCBI Taxonomy" id="1381935"/>
    <lineage>
        <taxon>Eukaryota</taxon>
        <taxon>Fungi</taxon>
        <taxon>Dikarya</taxon>
        <taxon>Basidiomycota</taxon>
        <taxon>Ustilaginomycotina</taxon>
        <taxon>Malasseziomycetes</taxon>
        <taxon>Malasseziales</taxon>
        <taxon>Malasseziaceae</taxon>
        <taxon>Malassezia</taxon>
    </lineage>
</organism>